<comment type="pathway">
    <text evidence="9">Protein modification; lipoprotein biosynthesis (N-acyl transfer).</text>
</comment>
<evidence type="ECO:0000313" key="12">
    <source>
        <dbReference type="EMBL" id="RCX10098.1"/>
    </source>
</evidence>
<keyword evidence="13" id="KW-1185">Reference proteome</keyword>
<feature type="transmembrane region" description="Helical" evidence="9">
    <location>
        <begin position="517"/>
        <end position="535"/>
    </location>
</feature>
<dbReference type="UniPathway" id="UPA00666"/>
<feature type="transmembrane region" description="Helical" evidence="9">
    <location>
        <begin position="200"/>
        <end position="216"/>
    </location>
</feature>
<organism evidence="12 13">
    <name type="scientific">Extensimonas vulgaris</name>
    <dbReference type="NCBI Taxonomy" id="1031594"/>
    <lineage>
        <taxon>Bacteria</taxon>
        <taxon>Pseudomonadati</taxon>
        <taxon>Pseudomonadota</taxon>
        <taxon>Betaproteobacteria</taxon>
        <taxon>Burkholderiales</taxon>
        <taxon>Comamonadaceae</taxon>
        <taxon>Extensimonas</taxon>
    </lineage>
</organism>
<dbReference type="GO" id="GO:0005886">
    <property type="term" value="C:plasma membrane"/>
    <property type="evidence" value="ECO:0007669"/>
    <property type="project" value="UniProtKB-SubCell"/>
</dbReference>
<dbReference type="Proteomes" id="UP000252174">
    <property type="component" value="Unassembled WGS sequence"/>
</dbReference>
<feature type="transmembrane region" description="Helical" evidence="9">
    <location>
        <begin position="35"/>
        <end position="53"/>
    </location>
</feature>
<feature type="domain" description="CN hydrolase" evidence="11">
    <location>
        <begin position="253"/>
        <end position="495"/>
    </location>
</feature>
<evidence type="ECO:0000256" key="3">
    <source>
        <dbReference type="ARBA" id="ARBA00022475"/>
    </source>
</evidence>
<evidence type="ECO:0000259" key="11">
    <source>
        <dbReference type="PROSITE" id="PS50263"/>
    </source>
</evidence>
<dbReference type="Pfam" id="PF20154">
    <property type="entry name" value="LNT_N"/>
    <property type="match status" value="1"/>
</dbReference>
<dbReference type="InterPro" id="IPR036526">
    <property type="entry name" value="C-N_Hydrolase_sf"/>
</dbReference>
<protein>
    <recommendedName>
        <fullName evidence="9">Apolipoprotein N-acyltransferase</fullName>
        <shortName evidence="9">ALP N-acyltransferase</shortName>
        <ecNumber evidence="9">2.3.1.269</ecNumber>
    </recommendedName>
</protein>
<dbReference type="PROSITE" id="PS50263">
    <property type="entry name" value="CN_HYDROLASE"/>
    <property type="match status" value="1"/>
</dbReference>
<dbReference type="EC" id="2.3.1.269" evidence="9"/>
<dbReference type="InterPro" id="IPR045378">
    <property type="entry name" value="LNT_N"/>
</dbReference>
<evidence type="ECO:0000256" key="4">
    <source>
        <dbReference type="ARBA" id="ARBA00022679"/>
    </source>
</evidence>
<sequence length="545" mass="58304">MGAVLHLRAAGGALFLAALAGVAQAMSLAWPGSGAPQWWLQIVSLAVFARLLCQPISWRRAALWGWVFATAWLAATFWWLFISMHTYAGLAAPLAAAAVLALALFLGSYYAVVSGLFRAFAPVHKAWAALFFAACWLFAELARGTWWTGFPWGAGGYAHVEGPLAALARWVGVYGIGAVAAALAMGLAQLHLQDLRRTRTWVLVAALALLLAAAHGQRACALGALDGVPGCARSVAGTEGGAQAAGGVSLALLQGNIPQDEKFQPGTGVALALRWYGESLRSAQAALVVAPETAIPLLPQQLIPGYLEGIAAHFTQGAQAGLLGIPLGDADLGYTNSALGFAPGQAAPYRYDKHHLVPFGEFIPPFFRWFTEMMNIPLGDFSRGAVPQPSFAWAGQRFAPNICYEDLFGEELAARFADAAQAPTVFVNLSNIAWFGDTLAIDQHLQISRMRALEFERPMVRATNTGATAIIDYRGVVTHQLPRFTRGVLYGAVQGRGMNAAQDGDQRTPYARWAARWGLAPLWFAAVLVLLWTCVARPGRDQGVR</sequence>
<comment type="catalytic activity">
    <reaction evidence="9">
        <text>N-terminal S-1,2-diacyl-sn-glyceryl-L-cysteinyl-[lipoprotein] + a glycerophospholipid = N-acyl-S-1,2-diacyl-sn-glyceryl-L-cysteinyl-[lipoprotein] + a 2-acyl-sn-glycero-3-phospholipid + H(+)</text>
        <dbReference type="Rhea" id="RHEA:48228"/>
        <dbReference type="Rhea" id="RHEA-COMP:14681"/>
        <dbReference type="Rhea" id="RHEA-COMP:14684"/>
        <dbReference type="ChEBI" id="CHEBI:15378"/>
        <dbReference type="ChEBI" id="CHEBI:136912"/>
        <dbReference type="ChEBI" id="CHEBI:140656"/>
        <dbReference type="ChEBI" id="CHEBI:140657"/>
        <dbReference type="ChEBI" id="CHEBI:140660"/>
        <dbReference type="EC" id="2.3.1.269"/>
    </reaction>
</comment>
<dbReference type="NCBIfam" id="TIGR00546">
    <property type="entry name" value="lnt"/>
    <property type="match status" value="1"/>
</dbReference>
<keyword evidence="5 9" id="KW-0812">Transmembrane</keyword>
<dbReference type="PANTHER" id="PTHR38686">
    <property type="entry name" value="APOLIPOPROTEIN N-ACYLTRANSFERASE"/>
    <property type="match status" value="1"/>
</dbReference>
<dbReference type="PANTHER" id="PTHR38686:SF1">
    <property type="entry name" value="APOLIPOPROTEIN N-ACYLTRANSFERASE"/>
    <property type="match status" value="1"/>
</dbReference>
<keyword evidence="7 9" id="KW-0472">Membrane</keyword>
<feature type="signal peptide" evidence="10">
    <location>
        <begin position="1"/>
        <end position="25"/>
    </location>
</feature>
<dbReference type="GO" id="GO:0016410">
    <property type="term" value="F:N-acyltransferase activity"/>
    <property type="evidence" value="ECO:0007669"/>
    <property type="project" value="UniProtKB-UniRule"/>
</dbReference>
<dbReference type="HAMAP" id="MF_01148">
    <property type="entry name" value="Lnt"/>
    <property type="match status" value="1"/>
</dbReference>
<evidence type="ECO:0000256" key="10">
    <source>
        <dbReference type="SAM" id="SignalP"/>
    </source>
</evidence>
<evidence type="ECO:0000256" key="5">
    <source>
        <dbReference type="ARBA" id="ARBA00022692"/>
    </source>
</evidence>
<evidence type="ECO:0000256" key="8">
    <source>
        <dbReference type="ARBA" id="ARBA00023315"/>
    </source>
</evidence>
<evidence type="ECO:0000256" key="2">
    <source>
        <dbReference type="ARBA" id="ARBA00010065"/>
    </source>
</evidence>
<evidence type="ECO:0000313" key="13">
    <source>
        <dbReference type="Proteomes" id="UP000252174"/>
    </source>
</evidence>
<evidence type="ECO:0000256" key="6">
    <source>
        <dbReference type="ARBA" id="ARBA00022989"/>
    </source>
</evidence>
<feature type="transmembrane region" description="Helical" evidence="9">
    <location>
        <begin position="62"/>
        <end position="81"/>
    </location>
</feature>
<feature type="chain" id="PRO_5016613833" description="Apolipoprotein N-acyltransferase" evidence="10">
    <location>
        <begin position="26"/>
        <end position="545"/>
    </location>
</feature>
<feature type="transmembrane region" description="Helical" evidence="9">
    <location>
        <begin position="87"/>
        <end position="113"/>
    </location>
</feature>
<evidence type="ECO:0000256" key="9">
    <source>
        <dbReference type="HAMAP-Rule" id="MF_01148"/>
    </source>
</evidence>
<comment type="subcellular location">
    <subcellularLocation>
        <location evidence="1 9">Cell membrane</location>
        <topology evidence="1 9">Multi-pass membrane protein</topology>
    </subcellularLocation>
</comment>
<evidence type="ECO:0000256" key="7">
    <source>
        <dbReference type="ARBA" id="ARBA00023136"/>
    </source>
</evidence>
<dbReference type="SUPFAM" id="SSF56317">
    <property type="entry name" value="Carbon-nitrogen hydrolase"/>
    <property type="match status" value="1"/>
</dbReference>
<comment type="function">
    <text evidence="9">Catalyzes the phospholipid dependent N-acylation of the N-terminal cysteine of apolipoprotein, the last step in lipoprotein maturation.</text>
</comment>
<dbReference type="InterPro" id="IPR004563">
    <property type="entry name" value="Apolipo_AcylTrfase"/>
</dbReference>
<dbReference type="GO" id="GO:0042158">
    <property type="term" value="P:lipoprotein biosynthetic process"/>
    <property type="evidence" value="ECO:0007669"/>
    <property type="project" value="UniProtKB-UniRule"/>
</dbReference>
<reference evidence="12 13" key="1">
    <citation type="submission" date="2018-07" db="EMBL/GenBank/DDBJ databases">
        <title>Genomic Encyclopedia of Type Strains, Phase IV (KMG-IV): sequencing the most valuable type-strain genomes for metagenomic binning, comparative biology and taxonomic classification.</title>
        <authorList>
            <person name="Goeker M."/>
        </authorList>
    </citation>
    <scope>NUCLEOTIDE SEQUENCE [LARGE SCALE GENOMIC DNA]</scope>
    <source>
        <strain evidence="12 13">DSM 100911</strain>
    </source>
</reference>
<comment type="similarity">
    <text evidence="2 9">Belongs to the CN hydrolase family. Apolipoprotein N-acyltransferase subfamily.</text>
</comment>
<keyword evidence="10" id="KW-0732">Signal</keyword>
<comment type="caution">
    <text evidence="12">The sequence shown here is derived from an EMBL/GenBank/DDBJ whole genome shotgun (WGS) entry which is preliminary data.</text>
</comment>
<dbReference type="AlphaFoldDB" id="A0A369AP32"/>
<dbReference type="Pfam" id="PF00795">
    <property type="entry name" value="CN_hydrolase"/>
    <property type="match status" value="1"/>
</dbReference>
<dbReference type="OrthoDB" id="9804277at2"/>
<dbReference type="InterPro" id="IPR003010">
    <property type="entry name" value="C-N_Hydrolase"/>
</dbReference>
<accession>A0A369AP32</accession>
<feature type="transmembrane region" description="Helical" evidence="9">
    <location>
        <begin position="125"/>
        <end position="147"/>
    </location>
</feature>
<gene>
    <name evidence="9" type="primary">lnt</name>
    <name evidence="12" type="ORF">DFR45_10382</name>
</gene>
<keyword evidence="3 9" id="KW-1003">Cell membrane</keyword>
<keyword evidence="12" id="KW-0449">Lipoprotein</keyword>
<dbReference type="EMBL" id="QPJU01000003">
    <property type="protein sequence ID" value="RCX10098.1"/>
    <property type="molecule type" value="Genomic_DNA"/>
</dbReference>
<dbReference type="Gene3D" id="3.60.110.10">
    <property type="entry name" value="Carbon-nitrogen hydrolase"/>
    <property type="match status" value="1"/>
</dbReference>
<keyword evidence="6 9" id="KW-1133">Transmembrane helix</keyword>
<feature type="transmembrane region" description="Helical" evidence="9">
    <location>
        <begin position="167"/>
        <end position="188"/>
    </location>
</feature>
<dbReference type="CDD" id="cd07571">
    <property type="entry name" value="ALP_N-acyl_transferase"/>
    <property type="match status" value="1"/>
</dbReference>
<evidence type="ECO:0000256" key="1">
    <source>
        <dbReference type="ARBA" id="ARBA00004651"/>
    </source>
</evidence>
<keyword evidence="8 9" id="KW-0012">Acyltransferase</keyword>
<name>A0A369AP32_9BURK</name>
<keyword evidence="4 9" id="KW-0808">Transferase</keyword>
<proteinExistence type="inferred from homology"/>